<evidence type="ECO:0000256" key="6">
    <source>
        <dbReference type="PROSITE-ProRule" id="PRU01251"/>
    </source>
</evidence>
<dbReference type="InterPro" id="IPR004176">
    <property type="entry name" value="Clp_R_N"/>
</dbReference>
<keyword evidence="5 7" id="KW-0143">Chaperone</keyword>
<dbReference type="Gene3D" id="3.40.50.300">
    <property type="entry name" value="P-loop containing nucleotide triphosphate hydrolases"/>
    <property type="match status" value="2"/>
</dbReference>
<dbReference type="EMBL" id="LQBQ01000038">
    <property type="protein sequence ID" value="KUJ73407.1"/>
    <property type="molecule type" value="Genomic_DNA"/>
</dbReference>
<dbReference type="InterPro" id="IPR001270">
    <property type="entry name" value="ClpA/B"/>
</dbReference>
<dbReference type="GO" id="GO:0005737">
    <property type="term" value="C:cytoplasm"/>
    <property type="evidence" value="ECO:0007669"/>
    <property type="project" value="TreeGrafter"/>
</dbReference>
<dbReference type="GO" id="GO:0008233">
    <property type="term" value="F:peptidase activity"/>
    <property type="evidence" value="ECO:0007669"/>
    <property type="project" value="UniProtKB-KW"/>
</dbReference>
<evidence type="ECO:0000256" key="1">
    <source>
        <dbReference type="ARBA" id="ARBA00008675"/>
    </source>
</evidence>
<dbReference type="STRING" id="1685379.AVO45_15095"/>
<evidence type="ECO:0000256" key="8">
    <source>
        <dbReference type="SAM" id="MobiDB-lite"/>
    </source>
</evidence>
<dbReference type="CDD" id="cd00009">
    <property type="entry name" value="AAA"/>
    <property type="match status" value="1"/>
</dbReference>
<dbReference type="Gene3D" id="1.10.1780.10">
    <property type="entry name" value="Clp, N-terminal domain"/>
    <property type="match status" value="1"/>
</dbReference>
<dbReference type="InterPro" id="IPR013461">
    <property type="entry name" value="ClpA"/>
</dbReference>
<dbReference type="Pfam" id="PF02861">
    <property type="entry name" value="Clp_N"/>
    <property type="match status" value="1"/>
</dbReference>
<reference evidence="10 11" key="1">
    <citation type="submission" date="2015-12" db="EMBL/GenBank/DDBJ databases">
        <authorList>
            <person name="Shamseldin A."/>
            <person name="Moawad H."/>
            <person name="Abd El-Rahim W.M."/>
            <person name="Sadowsky M.J."/>
        </authorList>
    </citation>
    <scope>NUCLEOTIDE SEQUENCE [LARGE SCALE GENOMIC DNA]</scope>
    <source>
        <strain evidence="10 11">ZGT118</strain>
    </source>
</reference>
<proteinExistence type="inferred from homology"/>
<keyword evidence="10" id="KW-0645">Protease</keyword>
<dbReference type="PROSITE" id="PS00870">
    <property type="entry name" value="CLPAB_1"/>
    <property type="match status" value="1"/>
</dbReference>
<dbReference type="GO" id="GO:0006508">
    <property type="term" value="P:proteolysis"/>
    <property type="evidence" value="ECO:0007669"/>
    <property type="project" value="UniProtKB-KW"/>
</dbReference>
<dbReference type="InterPro" id="IPR027417">
    <property type="entry name" value="P-loop_NTPase"/>
</dbReference>
<organism evidence="10 11">
    <name type="scientific">Ruegeria marisrubri</name>
    <dbReference type="NCBI Taxonomy" id="1685379"/>
    <lineage>
        <taxon>Bacteria</taxon>
        <taxon>Pseudomonadati</taxon>
        <taxon>Pseudomonadota</taxon>
        <taxon>Alphaproteobacteria</taxon>
        <taxon>Rhodobacterales</taxon>
        <taxon>Roseobacteraceae</taxon>
        <taxon>Ruegeria</taxon>
    </lineage>
</organism>
<dbReference type="PANTHER" id="PTHR11638">
    <property type="entry name" value="ATP-DEPENDENT CLP PROTEASE"/>
    <property type="match status" value="1"/>
</dbReference>
<dbReference type="Proteomes" id="UP000053791">
    <property type="component" value="Unassembled WGS sequence"/>
</dbReference>
<evidence type="ECO:0000256" key="3">
    <source>
        <dbReference type="ARBA" id="ARBA00022741"/>
    </source>
</evidence>
<comment type="caution">
    <text evidence="10">The sequence shown here is derived from an EMBL/GenBank/DDBJ whole genome shotgun (WGS) entry which is preliminary data.</text>
</comment>
<dbReference type="SMART" id="SM01086">
    <property type="entry name" value="ClpB_D2-small"/>
    <property type="match status" value="1"/>
</dbReference>
<keyword evidence="11" id="KW-1185">Reference proteome</keyword>
<dbReference type="Pfam" id="PF17871">
    <property type="entry name" value="AAA_lid_9"/>
    <property type="match status" value="1"/>
</dbReference>
<dbReference type="Pfam" id="PF07724">
    <property type="entry name" value="AAA_2"/>
    <property type="match status" value="1"/>
</dbReference>
<keyword evidence="10" id="KW-0378">Hydrolase</keyword>
<evidence type="ECO:0000313" key="11">
    <source>
        <dbReference type="Proteomes" id="UP000053791"/>
    </source>
</evidence>
<evidence type="ECO:0000259" key="9">
    <source>
        <dbReference type="PROSITE" id="PS51903"/>
    </source>
</evidence>
<dbReference type="PRINTS" id="PR00300">
    <property type="entry name" value="CLPPROTEASEA"/>
</dbReference>
<feature type="domain" description="Clp R" evidence="9">
    <location>
        <begin position="1"/>
        <end position="147"/>
    </location>
</feature>
<dbReference type="InterPro" id="IPR003959">
    <property type="entry name" value="ATPase_AAA_core"/>
</dbReference>
<sequence>MPSFSSTLEQAIHAALAAANERHHEFATLEHLLLALLEEPDAVRVMKACSVNLNELRSTLIEFIDEDLSNLVTDIDGSEAVPTAAFQRVIQRAAIHVQSSGRTEVTGANVLVAIFAERESNAAYFLQEQDMTRYDAVNFIAHGVAKDPAYGESRPVTGADQAEEETQNTNSEADQKESALGKYCVDLNAKARAGDVDPLIGRADEVERCIQVLCRRRKNNPLLVGDPGVGKTAIAEGLAYKIVQGEAPEVLANTTIYALDMGALLAGTRYRGDFEERLKAVVTELEEHPDAVLFIDEIHTVIGAGATSGGAMDASNLLKPALQGGKLRTMGSTTYKEFRQHFEKDRALSRRFQKIDVNEPSVEDSVKILKGLKPYFEKHHDIKYTADAIKSAVELSARYINDRKLPDKAIDVIDEAGAAQHLVAESKRRKTIGVKEIEAVVAKIARIPPKNVTKDDAEALKDLESSLKRVVFGQDEAIEALASAIKLARAGLREPEKPIGNYLFAGPTGVGKTEVAKQLADTLGVELLRFDMSEYMEKHAVSRLIGAPPGYVGFDQGGLLTDGVDQHPHCVLLLDEIEKAHPDVFNILLQVMDHGELTDHNGRTVNFRNVVLIMTSNAGAQEQAKAAIGFGRDRREGEDTAAIERMFSPEFRNRLDAVISFAPLPKEVILQVVEKFVLQLEAQLLDRGVTIDLTPAAAEWLADKGYDDKMGARPLGRVIQENIKKPLAEELLFGKLAKGGIVRVTVKDGELDLEIHGPGQPRISGKKPPLLTAD</sequence>
<dbReference type="PROSITE" id="PS00871">
    <property type="entry name" value="CLPAB_2"/>
    <property type="match status" value="1"/>
</dbReference>
<dbReference type="RefSeq" id="WP_068349860.1">
    <property type="nucleotide sequence ID" value="NZ_LQBQ01000038.1"/>
</dbReference>
<dbReference type="InterPro" id="IPR028299">
    <property type="entry name" value="ClpA/B_CS2"/>
</dbReference>
<keyword evidence="2 6" id="KW-0677">Repeat</keyword>
<dbReference type="OrthoDB" id="9803641at2"/>
<dbReference type="GO" id="GO:0005524">
    <property type="term" value="F:ATP binding"/>
    <property type="evidence" value="ECO:0007669"/>
    <property type="project" value="UniProtKB-KW"/>
</dbReference>
<dbReference type="SUPFAM" id="SSF52540">
    <property type="entry name" value="P-loop containing nucleoside triphosphate hydrolases"/>
    <property type="match status" value="2"/>
</dbReference>
<evidence type="ECO:0000313" key="10">
    <source>
        <dbReference type="EMBL" id="KUJ73407.1"/>
    </source>
</evidence>
<dbReference type="InterPro" id="IPR041546">
    <property type="entry name" value="ClpA/ClpB_AAA_lid"/>
</dbReference>
<dbReference type="Gene3D" id="1.10.8.60">
    <property type="match status" value="2"/>
</dbReference>
<dbReference type="SMART" id="SM00382">
    <property type="entry name" value="AAA"/>
    <property type="match status" value="2"/>
</dbReference>
<dbReference type="InterPro" id="IPR036628">
    <property type="entry name" value="Clp_N_dom_sf"/>
</dbReference>
<dbReference type="Pfam" id="PF10431">
    <property type="entry name" value="ClpB_D2-small"/>
    <property type="match status" value="1"/>
</dbReference>
<dbReference type="PANTHER" id="PTHR11638:SF111">
    <property type="entry name" value="ATP-DEPENDENT CLP PROTEASE ATP-BINDING SUBUNIT CLPA"/>
    <property type="match status" value="1"/>
</dbReference>
<dbReference type="InterPro" id="IPR003593">
    <property type="entry name" value="AAA+_ATPase"/>
</dbReference>
<protein>
    <submittedName>
        <fullName evidence="10">ATP-dependent Clp protease ATP-binding subunit ClpA</fullName>
    </submittedName>
</protein>
<keyword evidence="4 7" id="KW-0067">ATP-binding</keyword>
<dbReference type="CDD" id="cd19499">
    <property type="entry name" value="RecA-like_ClpB_Hsp104-like"/>
    <property type="match status" value="1"/>
</dbReference>
<dbReference type="AlphaFoldDB" id="A0A0X3TC91"/>
<evidence type="ECO:0000256" key="4">
    <source>
        <dbReference type="ARBA" id="ARBA00022840"/>
    </source>
</evidence>
<keyword evidence="3 7" id="KW-0547">Nucleotide-binding</keyword>
<dbReference type="Pfam" id="PF00004">
    <property type="entry name" value="AAA"/>
    <property type="match status" value="1"/>
</dbReference>
<evidence type="ECO:0000256" key="5">
    <source>
        <dbReference type="ARBA" id="ARBA00023186"/>
    </source>
</evidence>
<dbReference type="GO" id="GO:0016887">
    <property type="term" value="F:ATP hydrolysis activity"/>
    <property type="evidence" value="ECO:0007669"/>
    <property type="project" value="InterPro"/>
</dbReference>
<dbReference type="GO" id="GO:0043335">
    <property type="term" value="P:protein unfolding"/>
    <property type="evidence" value="ECO:0007669"/>
    <property type="project" value="InterPro"/>
</dbReference>
<dbReference type="InterPro" id="IPR050130">
    <property type="entry name" value="ClpA_ClpB"/>
</dbReference>
<evidence type="ECO:0000256" key="2">
    <source>
        <dbReference type="ARBA" id="ARBA00022737"/>
    </source>
</evidence>
<dbReference type="PROSITE" id="PS51903">
    <property type="entry name" value="CLP_R"/>
    <property type="match status" value="1"/>
</dbReference>
<comment type="similarity">
    <text evidence="1 7">Belongs to the ClpA/ClpB family.</text>
</comment>
<accession>A0A0X3TC91</accession>
<dbReference type="InterPro" id="IPR019489">
    <property type="entry name" value="Clp_ATPase_C"/>
</dbReference>
<dbReference type="FunFam" id="3.40.50.300:FF:000025">
    <property type="entry name" value="ATP-dependent Clp protease subunit"/>
    <property type="match status" value="1"/>
</dbReference>
<dbReference type="SUPFAM" id="SSF81923">
    <property type="entry name" value="Double Clp-N motif"/>
    <property type="match status" value="1"/>
</dbReference>
<gene>
    <name evidence="10" type="primary">clpA</name>
    <name evidence="10" type="ORF">AVO45_15095</name>
</gene>
<evidence type="ECO:0000256" key="7">
    <source>
        <dbReference type="RuleBase" id="RU004432"/>
    </source>
</evidence>
<name>A0A0X3TC91_9RHOB</name>
<dbReference type="InterPro" id="IPR018368">
    <property type="entry name" value="ClpA/B_CS1"/>
</dbReference>
<feature type="region of interest" description="Disordered" evidence="8">
    <location>
        <begin position="150"/>
        <end position="177"/>
    </location>
</feature>
<dbReference type="NCBIfam" id="TIGR02639">
    <property type="entry name" value="ClpA"/>
    <property type="match status" value="1"/>
</dbReference>
<dbReference type="GO" id="GO:0034605">
    <property type="term" value="P:cellular response to heat"/>
    <property type="evidence" value="ECO:0007669"/>
    <property type="project" value="TreeGrafter"/>
</dbReference>